<comment type="caution">
    <text evidence="1">The sequence shown here is derived from an EMBL/GenBank/DDBJ whole genome shotgun (WGS) entry which is preliminary data.</text>
</comment>
<protein>
    <submittedName>
        <fullName evidence="1">Uncharacterized protein</fullName>
    </submittedName>
</protein>
<dbReference type="AlphaFoldDB" id="A0A0A1W0H1"/>
<reference evidence="2" key="1">
    <citation type="journal article" date="2015" name="Genome">
        <title>Whole Genome Sequence of the Non-Microcystin-Producing Microcystis aeruginosa Strain NIES-44.</title>
        <authorList>
            <person name="Okano K."/>
            <person name="Miyata N."/>
            <person name="Ozaki Y."/>
        </authorList>
    </citation>
    <scope>NUCLEOTIDE SEQUENCE [LARGE SCALE GENOMIC DNA]</scope>
    <source>
        <strain evidence="2">NIES-44</strain>
    </source>
</reference>
<evidence type="ECO:0000313" key="1">
    <source>
        <dbReference type="EMBL" id="GAL95011.1"/>
    </source>
</evidence>
<dbReference type="RefSeq" id="WP_193745635.1">
    <property type="nucleotide sequence ID" value="NZ_BBPA01000066.1"/>
</dbReference>
<name>A0A0A1W0H1_MICAE</name>
<dbReference type="EMBL" id="BBPA01000066">
    <property type="protein sequence ID" value="GAL95011.1"/>
    <property type="molecule type" value="Genomic_DNA"/>
</dbReference>
<evidence type="ECO:0000313" key="2">
    <source>
        <dbReference type="Proteomes" id="UP000030321"/>
    </source>
</evidence>
<dbReference type="Proteomes" id="UP000030321">
    <property type="component" value="Unassembled WGS sequence"/>
</dbReference>
<organism evidence="1 2">
    <name type="scientific">Microcystis aeruginosa NIES-44</name>
    <dbReference type="NCBI Taxonomy" id="449439"/>
    <lineage>
        <taxon>Bacteria</taxon>
        <taxon>Bacillati</taxon>
        <taxon>Cyanobacteriota</taxon>
        <taxon>Cyanophyceae</taxon>
        <taxon>Oscillatoriophycideae</taxon>
        <taxon>Chroococcales</taxon>
        <taxon>Microcystaceae</taxon>
        <taxon>Microcystis</taxon>
    </lineage>
</organism>
<proteinExistence type="predicted"/>
<gene>
    <name evidence="1" type="ORF">N44_03866</name>
</gene>
<sequence>MLIILNYQCNPKGETEKKIFSLKKSPVSSKWRSLRDENLLNAENLLVTLY</sequence>
<accession>A0A0A1W0H1</accession>